<dbReference type="AlphaFoldDB" id="R4YVZ9"/>
<comment type="caution">
    <text evidence="3">The sequence shown here is derived from an EMBL/GenBank/DDBJ whole genome shotgun (WGS) entry which is preliminary data.</text>
</comment>
<dbReference type="EMBL" id="CANL01000001">
    <property type="protein sequence ID" value="CCM62015.1"/>
    <property type="molecule type" value="Genomic_DNA"/>
</dbReference>
<evidence type="ECO:0000313" key="3">
    <source>
        <dbReference type="EMBL" id="CCM62015.1"/>
    </source>
</evidence>
<protein>
    <submittedName>
        <fullName evidence="3">Uncharacterized protein</fullName>
    </submittedName>
</protein>
<name>R4YVZ9_9ACTN</name>
<dbReference type="RefSeq" id="WP_012223003.1">
    <property type="nucleotide sequence ID" value="NZ_HG422565.1"/>
</dbReference>
<reference evidence="3 4" key="1">
    <citation type="journal article" date="2013" name="ISME J.">
        <title>Metabolic model for the filamentous 'Candidatus Microthrix parvicella' based on genomic and metagenomic analyses.</title>
        <authorList>
            <person name="Jon McIlroy S."/>
            <person name="Kristiansen R."/>
            <person name="Albertsen M."/>
            <person name="Michael Karst S."/>
            <person name="Rossetti S."/>
            <person name="Lund Nielsen J."/>
            <person name="Tandoi V."/>
            <person name="James Seviour R."/>
            <person name="Nielsen P.H."/>
        </authorList>
    </citation>
    <scope>NUCLEOTIDE SEQUENCE [LARGE SCALE GENOMIC DNA]</scope>
    <source>
        <strain evidence="3 4">RN1</strain>
    </source>
</reference>
<keyword evidence="2" id="KW-0472">Membrane</keyword>
<sequence>MSVLGFTTTAAGAAPLQGGIPACLELPTMTASEDCPSIEVLLTGAADAESLTFKVENRSGEAWNGSPIGMELVADGLTASEPEGSVEGGPADSQWITRGGILVVRCTFPEPVQALPPDAETSCRLPRLGLGDGTYTAWITGAIGGQLVGASLGSVSTADGVVPVARPVSVEFDLTGDEIDIKKAEEPAPPVDAGEAAEPSDEASSSGGAATWMLAGIVVLALLVAAGLVLWRRRSGGSNPA</sequence>
<gene>
    <name evidence="3" type="ORF">BN381_10246</name>
</gene>
<feature type="transmembrane region" description="Helical" evidence="2">
    <location>
        <begin position="209"/>
        <end position="231"/>
    </location>
</feature>
<evidence type="ECO:0000313" key="4">
    <source>
        <dbReference type="Proteomes" id="UP000018291"/>
    </source>
</evidence>
<proteinExistence type="predicted"/>
<keyword evidence="4" id="KW-1185">Reference proteome</keyword>
<dbReference type="Proteomes" id="UP000018291">
    <property type="component" value="Unassembled WGS sequence"/>
</dbReference>
<keyword evidence="2" id="KW-1133">Transmembrane helix</keyword>
<feature type="compositionally biased region" description="Low complexity" evidence="1">
    <location>
        <begin position="192"/>
        <end position="205"/>
    </location>
</feature>
<organism evidence="3 4">
    <name type="scientific">Candidatus Neomicrothrix parvicella RN1</name>
    <dbReference type="NCBI Taxonomy" id="1229780"/>
    <lineage>
        <taxon>Bacteria</taxon>
        <taxon>Bacillati</taxon>
        <taxon>Actinomycetota</taxon>
        <taxon>Acidimicrobiia</taxon>
        <taxon>Acidimicrobiales</taxon>
        <taxon>Microthrixaceae</taxon>
        <taxon>Candidatus Neomicrothrix</taxon>
    </lineage>
</organism>
<accession>R4YVZ9</accession>
<feature type="region of interest" description="Disordered" evidence="1">
    <location>
        <begin position="180"/>
        <end position="205"/>
    </location>
</feature>
<dbReference type="STRING" id="1229780.BN381_10246"/>
<evidence type="ECO:0000256" key="1">
    <source>
        <dbReference type="SAM" id="MobiDB-lite"/>
    </source>
</evidence>
<evidence type="ECO:0000256" key="2">
    <source>
        <dbReference type="SAM" id="Phobius"/>
    </source>
</evidence>
<keyword evidence="2" id="KW-0812">Transmembrane</keyword>
<dbReference type="HOGENOM" id="CLU_1150219_0_0_11"/>